<proteinExistence type="predicted"/>
<dbReference type="EMBL" id="JAKJXP020000003">
    <property type="protein sequence ID" value="KAK7757303.1"/>
    <property type="molecule type" value="Genomic_DNA"/>
</dbReference>
<feature type="domain" description="AB hydrolase-1" evidence="2">
    <location>
        <begin position="63"/>
        <end position="264"/>
    </location>
</feature>
<gene>
    <name evidence="3" type="ORF">SLS62_000853</name>
</gene>
<feature type="chain" id="PRO_5042974491" description="AB hydrolase-1 domain-containing protein" evidence="1">
    <location>
        <begin position="22"/>
        <end position="319"/>
    </location>
</feature>
<dbReference type="InterPro" id="IPR029058">
    <property type="entry name" value="AB_hydrolase_fold"/>
</dbReference>
<evidence type="ECO:0000313" key="4">
    <source>
        <dbReference type="Proteomes" id="UP001320420"/>
    </source>
</evidence>
<reference evidence="3 4" key="1">
    <citation type="submission" date="2024-02" db="EMBL/GenBank/DDBJ databases">
        <title>De novo assembly and annotation of 12 fungi associated with fruit tree decline syndrome in Ontario, Canada.</title>
        <authorList>
            <person name="Sulman M."/>
            <person name="Ellouze W."/>
            <person name="Ilyukhin E."/>
        </authorList>
    </citation>
    <scope>NUCLEOTIDE SEQUENCE [LARGE SCALE GENOMIC DNA]</scope>
    <source>
        <strain evidence="3 4">M11/M66-122</strain>
    </source>
</reference>
<dbReference type="PANTHER" id="PTHR37946">
    <property type="entry name" value="SLL1969 PROTEIN"/>
    <property type="match status" value="1"/>
</dbReference>
<organism evidence="3 4">
    <name type="scientific">Diatrype stigma</name>
    <dbReference type="NCBI Taxonomy" id="117547"/>
    <lineage>
        <taxon>Eukaryota</taxon>
        <taxon>Fungi</taxon>
        <taxon>Dikarya</taxon>
        <taxon>Ascomycota</taxon>
        <taxon>Pezizomycotina</taxon>
        <taxon>Sordariomycetes</taxon>
        <taxon>Xylariomycetidae</taxon>
        <taxon>Xylariales</taxon>
        <taxon>Diatrypaceae</taxon>
        <taxon>Diatrype</taxon>
    </lineage>
</organism>
<dbReference type="Gene3D" id="3.40.50.1820">
    <property type="entry name" value="alpha/beta hydrolase"/>
    <property type="match status" value="1"/>
</dbReference>
<keyword evidence="1" id="KW-0732">Signal</keyword>
<evidence type="ECO:0000256" key="1">
    <source>
        <dbReference type="SAM" id="SignalP"/>
    </source>
</evidence>
<evidence type="ECO:0000313" key="3">
    <source>
        <dbReference type="EMBL" id="KAK7757303.1"/>
    </source>
</evidence>
<keyword evidence="4" id="KW-1185">Reference proteome</keyword>
<sequence>MKHTTTLSLAAAAALASPAMAHPSQPSSSRSVLSWDIPEYLKLSELYGAPDNDFSCRSDRNPVVLLHGLSADREVDLNMLQKELNGRGYCTFSLTYGAHTAAPWIGGLKSMRDDSAAEIADFIREVHEKSADDAAQRKKVDLVGHSEGGVMTLYVPMTQDGIPDIVERTVALGPAVHGAQYYGFTDLLYAGGDATRKVAGAAIKALGCAACDDMATGGAVYADFLARSQALAAGTSSVGIVPAGVKATVVMSRSDTLVSPEVSQVDEAGVRNVFVQDACPDDKVGHAGLMWDRSVWGLVYNALEEEYDRVFDCDKGLEI</sequence>
<name>A0AAN9UZM5_9PEZI</name>
<dbReference type="Proteomes" id="UP001320420">
    <property type="component" value="Unassembled WGS sequence"/>
</dbReference>
<protein>
    <recommendedName>
        <fullName evidence="2">AB hydrolase-1 domain-containing protein</fullName>
    </recommendedName>
</protein>
<dbReference type="SUPFAM" id="SSF53474">
    <property type="entry name" value="alpha/beta-Hydrolases"/>
    <property type="match status" value="1"/>
</dbReference>
<dbReference type="InterPro" id="IPR000073">
    <property type="entry name" value="AB_hydrolase_1"/>
</dbReference>
<comment type="caution">
    <text evidence="3">The sequence shown here is derived from an EMBL/GenBank/DDBJ whole genome shotgun (WGS) entry which is preliminary data.</text>
</comment>
<dbReference type="PANTHER" id="PTHR37946:SF1">
    <property type="entry name" value="SLL1969 PROTEIN"/>
    <property type="match status" value="1"/>
</dbReference>
<accession>A0AAN9UZM5</accession>
<dbReference type="AlphaFoldDB" id="A0AAN9UZM5"/>
<feature type="signal peptide" evidence="1">
    <location>
        <begin position="1"/>
        <end position="21"/>
    </location>
</feature>
<dbReference type="Pfam" id="PF12697">
    <property type="entry name" value="Abhydrolase_6"/>
    <property type="match status" value="1"/>
</dbReference>
<evidence type="ECO:0000259" key="2">
    <source>
        <dbReference type="Pfam" id="PF12697"/>
    </source>
</evidence>